<dbReference type="EMBL" id="FOWX01000056">
    <property type="protein sequence ID" value="SFQ30095.1"/>
    <property type="molecule type" value="Genomic_DNA"/>
</dbReference>
<dbReference type="Pfam" id="PF13817">
    <property type="entry name" value="DDE_Tnp_IS66_C"/>
    <property type="match status" value="1"/>
</dbReference>
<evidence type="ECO:0000313" key="4">
    <source>
        <dbReference type="Proteomes" id="UP000198784"/>
    </source>
</evidence>
<feature type="domain" description="Transposase IS66 C-terminal" evidence="2">
    <location>
        <begin position="17"/>
        <end position="53"/>
    </location>
</feature>
<evidence type="ECO:0000256" key="1">
    <source>
        <dbReference type="SAM" id="MobiDB-lite"/>
    </source>
</evidence>
<dbReference type="STRING" id="289003.SAMN05216190_15612"/>
<protein>
    <submittedName>
        <fullName evidence="3">IS66 C-terminal element</fullName>
    </submittedName>
</protein>
<reference evidence="4" key="1">
    <citation type="submission" date="2016-10" db="EMBL/GenBank/DDBJ databases">
        <authorList>
            <person name="Varghese N."/>
            <person name="Submissions S."/>
        </authorList>
    </citation>
    <scope>NUCLEOTIDE SEQUENCE [LARGE SCALE GENOMIC DNA]</scope>
    <source>
        <strain evidence="4">DSM 17834</strain>
    </source>
</reference>
<dbReference type="AlphaFoldDB" id="A0A1I5XDP3"/>
<gene>
    <name evidence="3" type="ORF">SAMN05216190_15612</name>
</gene>
<evidence type="ECO:0000313" key="3">
    <source>
        <dbReference type="EMBL" id="SFQ30095.1"/>
    </source>
</evidence>
<evidence type="ECO:0000259" key="2">
    <source>
        <dbReference type="Pfam" id="PF13817"/>
    </source>
</evidence>
<organism evidence="3 4">
    <name type="scientific">Pseudomonas borbori</name>
    <dbReference type="NCBI Taxonomy" id="289003"/>
    <lineage>
        <taxon>Bacteria</taxon>
        <taxon>Pseudomonadati</taxon>
        <taxon>Pseudomonadota</taxon>
        <taxon>Gammaproteobacteria</taxon>
        <taxon>Pseudomonadales</taxon>
        <taxon>Pseudomonadaceae</taxon>
        <taxon>Pseudomonas</taxon>
    </lineage>
</organism>
<keyword evidence="4" id="KW-1185">Reference proteome</keyword>
<feature type="compositionally biased region" description="Polar residues" evidence="1">
    <location>
        <begin position="90"/>
        <end position="102"/>
    </location>
</feature>
<name>A0A1I5XDP3_9PSED</name>
<proteinExistence type="predicted"/>
<accession>A0A1I5XDP3</accession>
<dbReference type="InterPro" id="IPR039552">
    <property type="entry name" value="IS66_C"/>
</dbReference>
<sequence length="119" mass="13010">MAPAHSAPVTNSQLNNMVETAKATGQEPYAGLLHVFEHLPLASRVEDYEMLLPAAVELSINGSTVKRKAPPREAGVHGVVTVDQYTSPRRSGISLSFPQRPNFSDDPVKKYGVKHRHLP</sequence>
<feature type="region of interest" description="Disordered" evidence="1">
    <location>
        <begin position="90"/>
        <end position="119"/>
    </location>
</feature>
<dbReference type="Proteomes" id="UP000198784">
    <property type="component" value="Unassembled WGS sequence"/>
</dbReference>